<keyword evidence="2" id="KW-1185">Reference proteome</keyword>
<accession>A0A5Q2WC54</accession>
<organism evidence="1 2">
    <name type="scientific">Mycobacterium phage Quesadilla</name>
    <dbReference type="NCBI Taxonomy" id="2664226"/>
    <lineage>
        <taxon>Viruses</taxon>
        <taxon>Duplodnaviria</taxon>
        <taxon>Heunggongvirae</taxon>
        <taxon>Uroviricota</taxon>
        <taxon>Caudoviricetes</taxon>
        <taxon>Bclasvirinae</taxon>
        <taxon>Quesadillavirus</taxon>
        <taxon>Quesadillavirus quesadilla</taxon>
    </lineage>
</organism>
<dbReference type="EMBL" id="MN617843">
    <property type="protein sequence ID" value="QGH75342.1"/>
    <property type="molecule type" value="Genomic_DNA"/>
</dbReference>
<dbReference type="Proteomes" id="UP000370142">
    <property type="component" value="Segment"/>
</dbReference>
<proteinExistence type="predicted"/>
<dbReference type="KEGG" id="vg:60321258"/>
<gene>
    <name evidence="1" type="primary">94</name>
    <name evidence="1" type="ORF">SEA_QUESADILLA_94</name>
</gene>
<protein>
    <submittedName>
        <fullName evidence="1">Uncharacterized protein</fullName>
    </submittedName>
</protein>
<dbReference type="GeneID" id="60321258"/>
<reference evidence="1 2" key="1">
    <citation type="submission" date="2019-10" db="EMBL/GenBank/DDBJ databases">
        <authorList>
            <person name="Jorgensen H.J."/>
            <person name="Tolsma S."/>
            <person name="Caruso S.M."/>
            <person name="Garlena R.A."/>
            <person name="Russell D.A."/>
            <person name="Pope W.H."/>
            <person name="Jacobs-Se D."/>
            <person name="Hatfull G.F."/>
        </authorList>
    </citation>
    <scope>NUCLEOTIDE SEQUENCE [LARGE SCALE GENOMIC DNA]</scope>
</reference>
<name>A0A5Q2WC54_9CAUD</name>
<dbReference type="RefSeq" id="YP_009949850.1">
    <property type="nucleotide sequence ID" value="NC_051584.1"/>
</dbReference>
<evidence type="ECO:0000313" key="1">
    <source>
        <dbReference type="EMBL" id="QGH75342.1"/>
    </source>
</evidence>
<evidence type="ECO:0000313" key="2">
    <source>
        <dbReference type="Proteomes" id="UP000370142"/>
    </source>
</evidence>
<sequence>MTPIWLQRASFPLLHPRQALCDAGLWKCSQHPRMLWLASERRWAIRHKLRARRVARWTGWQPGELAALMGPLPSERRETAARRALLARLAGDLAQVAQLRREKALEALLASSEGFAPWQIELLRQMLDGGLTLEVTR</sequence>